<evidence type="ECO:0000259" key="1">
    <source>
        <dbReference type="Pfam" id="PF00646"/>
    </source>
</evidence>
<dbReference type="SUPFAM" id="SSF81383">
    <property type="entry name" value="F-box domain"/>
    <property type="match status" value="1"/>
</dbReference>
<evidence type="ECO:0000259" key="2">
    <source>
        <dbReference type="Pfam" id="PF08268"/>
    </source>
</evidence>
<proteinExistence type="predicted"/>
<dbReference type="OrthoDB" id="1845276at2759"/>
<dbReference type="InterPro" id="IPR001810">
    <property type="entry name" value="F-box_dom"/>
</dbReference>
<sequence>MANQEEPLHTAEQLNNDAIKKILMRVPATSLLRYQLVCKNWWAMIQEPQFKKDHFKLNNMTNGPLRLLVVKGRVRTGVFCEKSMPVDVESQQRKIWMPRVLGNDGHFAGSCNGLLCTEVKGEITVFNPITREVVYLPKPTYITGYGSNENEKMYTDFFFHSATDEYKVLLFHRKHPTMLWSVNMYTLGANSSWRQVDEISDMPSNSGVNVEDTIYWPYFSEDYSRAIISFNLSEEKINLVYPPIEDAKLVGVTKWHGELCGVSFQREHGIQYGRIKIWILDAGGLWTMRYEVHLQANGIVRLLAPFSIIMNRVFFVISKSTLICHDMSGNGGDIGVQYGYLDSTCQIKNCFAYVESLLPVPK</sequence>
<feature type="domain" description="F-box" evidence="1">
    <location>
        <begin position="13"/>
        <end position="42"/>
    </location>
</feature>
<evidence type="ECO:0000313" key="3">
    <source>
        <dbReference type="EMBL" id="KAF3329567.1"/>
    </source>
</evidence>
<evidence type="ECO:0000313" key="4">
    <source>
        <dbReference type="Proteomes" id="UP000623129"/>
    </source>
</evidence>
<dbReference type="Gene3D" id="1.20.1280.50">
    <property type="match status" value="1"/>
</dbReference>
<dbReference type="Pfam" id="PF08268">
    <property type="entry name" value="FBA_3"/>
    <property type="match status" value="1"/>
</dbReference>
<accession>A0A833QZC6</accession>
<dbReference type="AlphaFoldDB" id="A0A833QZC6"/>
<evidence type="ECO:0008006" key="5">
    <source>
        <dbReference type="Google" id="ProtNLM"/>
    </source>
</evidence>
<dbReference type="InterPro" id="IPR013187">
    <property type="entry name" value="F-box-assoc_dom_typ3"/>
</dbReference>
<reference evidence="3" key="1">
    <citation type="submission" date="2020-01" db="EMBL/GenBank/DDBJ databases">
        <title>Genome sequence of Kobresia littledalei, the first chromosome-level genome in the family Cyperaceae.</title>
        <authorList>
            <person name="Qu G."/>
        </authorList>
    </citation>
    <scope>NUCLEOTIDE SEQUENCE</scope>
    <source>
        <strain evidence="3">C.B.Clarke</strain>
        <tissue evidence="3">Leaf</tissue>
    </source>
</reference>
<feature type="domain" description="F-box associated beta-propeller type 3" evidence="2">
    <location>
        <begin position="104"/>
        <end position="282"/>
    </location>
</feature>
<keyword evidence="4" id="KW-1185">Reference proteome</keyword>
<dbReference type="InterPro" id="IPR050796">
    <property type="entry name" value="SCF_F-box_component"/>
</dbReference>
<dbReference type="EMBL" id="SWLB01000014">
    <property type="protein sequence ID" value="KAF3329567.1"/>
    <property type="molecule type" value="Genomic_DNA"/>
</dbReference>
<dbReference type="InterPro" id="IPR017451">
    <property type="entry name" value="F-box-assoc_interact_dom"/>
</dbReference>
<dbReference type="NCBIfam" id="TIGR01640">
    <property type="entry name" value="F_box_assoc_1"/>
    <property type="match status" value="1"/>
</dbReference>
<protein>
    <recommendedName>
        <fullName evidence="5">F-box domain-containing protein</fullName>
    </recommendedName>
</protein>
<gene>
    <name evidence="3" type="ORF">FCM35_KLT04898</name>
</gene>
<name>A0A833QZC6_9POAL</name>
<dbReference type="PANTHER" id="PTHR31672:SF13">
    <property type="entry name" value="F-BOX PROTEIN CPR30-LIKE"/>
    <property type="match status" value="1"/>
</dbReference>
<comment type="caution">
    <text evidence="3">The sequence shown here is derived from an EMBL/GenBank/DDBJ whole genome shotgun (WGS) entry which is preliminary data.</text>
</comment>
<dbReference type="Pfam" id="PF00646">
    <property type="entry name" value="F-box"/>
    <property type="match status" value="1"/>
</dbReference>
<organism evidence="3 4">
    <name type="scientific">Carex littledalei</name>
    <dbReference type="NCBI Taxonomy" id="544730"/>
    <lineage>
        <taxon>Eukaryota</taxon>
        <taxon>Viridiplantae</taxon>
        <taxon>Streptophyta</taxon>
        <taxon>Embryophyta</taxon>
        <taxon>Tracheophyta</taxon>
        <taxon>Spermatophyta</taxon>
        <taxon>Magnoliopsida</taxon>
        <taxon>Liliopsida</taxon>
        <taxon>Poales</taxon>
        <taxon>Cyperaceae</taxon>
        <taxon>Cyperoideae</taxon>
        <taxon>Cariceae</taxon>
        <taxon>Carex</taxon>
        <taxon>Carex subgen. Euthyceras</taxon>
    </lineage>
</organism>
<dbReference type="InterPro" id="IPR036047">
    <property type="entry name" value="F-box-like_dom_sf"/>
</dbReference>
<dbReference type="PANTHER" id="PTHR31672">
    <property type="entry name" value="BNACNNG10540D PROTEIN"/>
    <property type="match status" value="1"/>
</dbReference>
<dbReference type="Proteomes" id="UP000623129">
    <property type="component" value="Unassembled WGS sequence"/>
</dbReference>